<comment type="caution">
    <text evidence="1">The sequence shown here is derived from an EMBL/GenBank/DDBJ whole genome shotgun (WGS) entry which is preliminary data.</text>
</comment>
<dbReference type="AlphaFoldDB" id="A0A397SYW7"/>
<evidence type="ECO:0000313" key="2">
    <source>
        <dbReference type="Proteomes" id="UP000265703"/>
    </source>
</evidence>
<sequence length="94" mass="11180">MPHKTKRKLQISKIPRKKGCYVSRDQEKIETKAVKGEKWMDNENINEWTEDWTKEDLKEFEKVGKKLITEVLCWHEKATDSIRIAYNGTLRTTV</sequence>
<proteinExistence type="predicted"/>
<name>A0A397SYW7_9GLOM</name>
<dbReference type="OrthoDB" id="2418178at2759"/>
<organism evidence="1 2">
    <name type="scientific">Glomus cerebriforme</name>
    <dbReference type="NCBI Taxonomy" id="658196"/>
    <lineage>
        <taxon>Eukaryota</taxon>
        <taxon>Fungi</taxon>
        <taxon>Fungi incertae sedis</taxon>
        <taxon>Mucoromycota</taxon>
        <taxon>Glomeromycotina</taxon>
        <taxon>Glomeromycetes</taxon>
        <taxon>Glomerales</taxon>
        <taxon>Glomeraceae</taxon>
        <taxon>Glomus</taxon>
    </lineage>
</organism>
<keyword evidence="2" id="KW-1185">Reference proteome</keyword>
<reference evidence="1 2" key="1">
    <citation type="submission" date="2018-06" db="EMBL/GenBank/DDBJ databases">
        <title>Comparative genomics reveals the genomic features of Rhizophagus irregularis, R. cerebriforme, R. diaphanum and Gigaspora rosea, and their symbiotic lifestyle signature.</title>
        <authorList>
            <person name="Morin E."/>
            <person name="San Clemente H."/>
            <person name="Chen E.C.H."/>
            <person name="De La Providencia I."/>
            <person name="Hainaut M."/>
            <person name="Kuo A."/>
            <person name="Kohler A."/>
            <person name="Murat C."/>
            <person name="Tang N."/>
            <person name="Roy S."/>
            <person name="Loubradou J."/>
            <person name="Henrissat B."/>
            <person name="Grigoriev I.V."/>
            <person name="Corradi N."/>
            <person name="Roux C."/>
            <person name="Martin F.M."/>
        </authorList>
    </citation>
    <scope>NUCLEOTIDE SEQUENCE [LARGE SCALE GENOMIC DNA]</scope>
    <source>
        <strain evidence="1 2">DAOM 227022</strain>
    </source>
</reference>
<evidence type="ECO:0000313" key="1">
    <source>
        <dbReference type="EMBL" id="RIA91400.1"/>
    </source>
</evidence>
<dbReference type="EMBL" id="QKYT01000153">
    <property type="protein sequence ID" value="RIA91400.1"/>
    <property type="molecule type" value="Genomic_DNA"/>
</dbReference>
<dbReference type="Proteomes" id="UP000265703">
    <property type="component" value="Unassembled WGS sequence"/>
</dbReference>
<protein>
    <submittedName>
        <fullName evidence="1">Uncharacterized protein</fullName>
    </submittedName>
</protein>
<gene>
    <name evidence="1" type="ORF">C1645_822097</name>
</gene>
<accession>A0A397SYW7</accession>